<organism evidence="1 2">
    <name type="scientific">Rhabditophanes sp. KR3021</name>
    <dbReference type="NCBI Taxonomy" id="114890"/>
    <lineage>
        <taxon>Eukaryota</taxon>
        <taxon>Metazoa</taxon>
        <taxon>Ecdysozoa</taxon>
        <taxon>Nematoda</taxon>
        <taxon>Chromadorea</taxon>
        <taxon>Rhabditida</taxon>
        <taxon>Tylenchina</taxon>
        <taxon>Panagrolaimomorpha</taxon>
        <taxon>Strongyloidoidea</taxon>
        <taxon>Alloionematidae</taxon>
        <taxon>Rhabditophanes</taxon>
    </lineage>
</organism>
<protein>
    <submittedName>
        <fullName evidence="2">BACK domain-containing protein</fullName>
    </submittedName>
</protein>
<proteinExistence type="predicted"/>
<accession>A0AC35U266</accession>
<evidence type="ECO:0000313" key="2">
    <source>
        <dbReference type="WBParaSite" id="RSKR_0000661600.1"/>
    </source>
</evidence>
<evidence type="ECO:0000313" key="1">
    <source>
        <dbReference type="Proteomes" id="UP000095286"/>
    </source>
</evidence>
<name>A0AC35U266_9BILA</name>
<sequence length="304" mass="35067">MVLFKTGNAAGFSIELTLGGFLYEVGGYNYESICKWIETECDFGQLVHLHDNTFDIEVTKINQFIKCQLPKFAYGGKSIDITPGNLGDIIAIQERFESTALHKRIIDFIHFYCPTESLFTLLQNIPVGGQVNYVPHLRDMVIKKFKDLNRMNAFDGSSVEFIFGLVKDVECVDQETLLLTINRWIQVDFEDRSVFCLYLIENLKFHEIRYKFLREQVSQNFTLSRIPAFMDFIVNAGFRVDFKPRNRSESWNVYKSGSTTHNKGSFNGTIYSANRKYTSGDGAVYYGNSKLCSPLFQQNRTERR</sequence>
<reference evidence="2" key="1">
    <citation type="submission" date="2016-11" db="UniProtKB">
        <authorList>
            <consortium name="WormBaseParasite"/>
        </authorList>
    </citation>
    <scope>IDENTIFICATION</scope>
    <source>
        <strain evidence="2">KR3021</strain>
    </source>
</reference>
<dbReference type="WBParaSite" id="RSKR_0000661600.1">
    <property type="protein sequence ID" value="RSKR_0000661600.1"/>
    <property type="gene ID" value="RSKR_0000661600"/>
</dbReference>
<dbReference type="Proteomes" id="UP000095286">
    <property type="component" value="Unplaced"/>
</dbReference>